<dbReference type="OrthoDB" id="547680at2759"/>
<protein>
    <recommendedName>
        <fullName evidence="9">Fucolectin tachylectin-4 pentraxin-1 domain-containing protein</fullName>
    </recommendedName>
</protein>
<comment type="function">
    <text evidence="1">Acts as a defensive agent. Recognizes blood group fucosylated oligosaccharides including A, B, H and Lewis B-type antigens. Does not recognize Lewis A antigen and has low affinity for monovalent haptens.</text>
</comment>
<organism evidence="10 11">
    <name type="scientific">Patiria miniata</name>
    <name type="common">Bat star</name>
    <name type="synonym">Asterina miniata</name>
    <dbReference type="NCBI Taxonomy" id="46514"/>
    <lineage>
        <taxon>Eukaryota</taxon>
        <taxon>Metazoa</taxon>
        <taxon>Echinodermata</taxon>
        <taxon>Eleutherozoa</taxon>
        <taxon>Asterozoa</taxon>
        <taxon>Asteroidea</taxon>
        <taxon>Valvatacea</taxon>
        <taxon>Valvatida</taxon>
        <taxon>Asterinidae</taxon>
        <taxon>Patiria</taxon>
    </lineage>
</organism>
<dbReference type="Proteomes" id="UP000887568">
    <property type="component" value="Unplaced"/>
</dbReference>
<dbReference type="GO" id="GO:0042806">
    <property type="term" value="F:fucose binding"/>
    <property type="evidence" value="ECO:0007669"/>
    <property type="project" value="UniProtKB-ARBA"/>
</dbReference>
<keyword evidence="4" id="KW-0479">Metal-binding</keyword>
<dbReference type="GO" id="GO:0010185">
    <property type="term" value="P:regulation of cellular defense response"/>
    <property type="evidence" value="ECO:0007669"/>
    <property type="project" value="UniProtKB-ARBA"/>
</dbReference>
<keyword evidence="11" id="KW-1185">Reference proteome</keyword>
<evidence type="ECO:0000259" key="9">
    <source>
        <dbReference type="SMART" id="SM00607"/>
    </source>
</evidence>
<proteinExistence type="inferred from homology"/>
<dbReference type="GeneID" id="119731583"/>
<sequence length="228" mass="24533">MKAYICLVVLVCLGSVFAAETNKADEVAVKQYPGSPCDPLSPSPYQCIEGTFCLEVSPKVGICVVTRKRMANVEASPVTLVDFANPQTEQSSTLTFNGVDYVSGNAVDGNFNSDLINGETCAHTETEGHPWWRLNLLESRCIAQVGIVNRRDGSYVRLAGAEVLVGGIHRHERCGSPVSAESANIPGGMNLVICDPPIRGDEIVIHIPKDEATLQICEVLLWEVSTCG</sequence>
<dbReference type="InterPro" id="IPR051941">
    <property type="entry name" value="BG_Antigen-Binding_Lectin"/>
</dbReference>
<evidence type="ECO:0000256" key="2">
    <source>
        <dbReference type="ARBA" id="ARBA00010147"/>
    </source>
</evidence>
<evidence type="ECO:0000256" key="3">
    <source>
        <dbReference type="ARBA" id="ARBA00011233"/>
    </source>
</evidence>
<dbReference type="PANTHER" id="PTHR45713">
    <property type="entry name" value="FTP DOMAIN-CONTAINING PROTEIN"/>
    <property type="match status" value="1"/>
</dbReference>
<keyword evidence="8" id="KW-0732">Signal</keyword>
<evidence type="ECO:0000256" key="4">
    <source>
        <dbReference type="ARBA" id="ARBA00022723"/>
    </source>
</evidence>
<evidence type="ECO:0000313" key="10">
    <source>
        <dbReference type="EnsemblMetazoa" id="XP_038060701.1"/>
    </source>
</evidence>
<keyword evidence="5" id="KW-0430">Lectin</keyword>
<evidence type="ECO:0000313" key="11">
    <source>
        <dbReference type="Proteomes" id="UP000887568"/>
    </source>
</evidence>
<dbReference type="RefSeq" id="XP_038060701.1">
    <property type="nucleotide sequence ID" value="XM_038204773.1"/>
</dbReference>
<dbReference type="GO" id="GO:0001868">
    <property type="term" value="P:regulation of complement activation, lectin pathway"/>
    <property type="evidence" value="ECO:0007669"/>
    <property type="project" value="UniProtKB-ARBA"/>
</dbReference>
<evidence type="ECO:0000256" key="8">
    <source>
        <dbReference type="SAM" id="SignalP"/>
    </source>
</evidence>
<accession>A0A914AB76</accession>
<evidence type="ECO:0000256" key="7">
    <source>
        <dbReference type="ARBA" id="ARBA00023157"/>
    </source>
</evidence>
<keyword evidence="6" id="KW-0106">Calcium</keyword>
<dbReference type="Pfam" id="PF22633">
    <property type="entry name" value="F5_F8_type_C_2"/>
    <property type="match status" value="1"/>
</dbReference>
<evidence type="ECO:0000256" key="6">
    <source>
        <dbReference type="ARBA" id="ARBA00022837"/>
    </source>
</evidence>
<reference evidence="10" key="1">
    <citation type="submission" date="2022-11" db="UniProtKB">
        <authorList>
            <consortium name="EnsemblMetazoa"/>
        </authorList>
    </citation>
    <scope>IDENTIFICATION</scope>
</reference>
<evidence type="ECO:0000256" key="5">
    <source>
        <dbReference type="ARBA" id="ARBA00022734"/>
    </source>
</evidence>
<dbReference type="EnsemblMetazoa" id="XM_038204773.1">
    <property type="protein sequence ID" value="XP_038060701.1"/>
    <property type="gene ID" value="LOC119731583"/>
</dbReference>
<comment type="subunit">
    <text evidence="3">Homotrimer.</text>
</comment>
<dbReference type="SMART" id="SM00607">
    <property type="entry name" value="FTP"/>
    <property type="match status" value="1"/>
</dbReference>
<evidence type="ECO:0000256" key="1">
    <source>
        <dbReference type="ARBA" id="ARBA00002219"/>
    </source>
</evidence>
<dbReference type="AlphaFoldDB" id="A0A914AB76"/>
<feature type="chain" id="PRO_5036859298" description="Fucolectin tachylectin-4 pentraxin-1 domain-containing protein" evidence="8">
    <location>
        <begin position="19"/>
        <end position="228"/>
    </location>
</feature>
<keyword evidence="7" id="KW-1015">Disulfide bond</keyword>
<dbReference type="SUPFAM" id="SSF49785">
    <property type="entry name" value="Galactose-binding domain-like"/>
    <property type="match status" value="1"/>
</dbReference>
<dbReference type="InterPro" id="IPR006585">
    <property type="entry name" value="FTP1"/>
</dbReference>
<feature type="domain" description="Fucolectin tachylectin-4 pentraxin-1" evidence="9">
    <location>
        <begin position="83"/>
        <end position="225"/>
    </location>
</feature>
<dbReference type="Gene3D" id="2.60.120.260">
    <property type="entry name" value="Galactose-binding domain-like"/>
    <property type="match status" value="1"/>
</dbReference>
<dbReference type="GO" id="GO:0046872">
    <property type="term" value="F:metal ion binding"/>
    <property type="evidence" value="ECO:0007669"/>
    <property type="project" value="UniProtKB-KW"/>
</dbReference>
<comment type="similarity">
    <text evidence="2">Belongs to the fucolectin family.</text>
</comment>
<dbReference type="InterPro" id="IPR008979">
    <property type="entry name" value="Galactose-bd-like_sf"/>
</dbReference>
<feature type="signal peptide" evidence="8">
    <location>
        <begin position="1"/>
        <end position="18"/>
    </location>
</feature>
<name>A0A914AB76_PATMI</name>
<dbReference type="PANTHER" id="PTHR45713:SF6">
    <property type="entry name" value="F5_8 TYPE C DOMAIN-CONTAINING PROTEIN"/>
    <property type="match status" value="1"/>
</dbReference>